<dbReference type="Proteomes" id="UP001274830">
    <property type="component" value="Unassembled WGS sequence"/>
</dbReference>
<keyword evidence="2" id="KW-1185">Reference proteome</keyword>
<evidence type="ECO:0000313" key="2">
    <source>
        <dbReference type="Proteomes" id="UP001274830"/>
    </source>
</evidence>
<dbReference type="AlphaFoldDB" id="A0AAE1C499"/>
<sequence length="152" mass="16454">MVYAAAYNLDNGTRVIAAYGDAIVLFSVPTDAFLYSTAEQEETLLALRDPLEELETADILLDSASNTSAALETLPDDEGGSIIHKLNMAWAYWAHNSHEHSGDRSSHSIWPFRVHGVQIGSLPSLAALAIQADAAITVWAFASDGRTKTWHG</sequence>
<accession>A0AAE1C499</accession>
<gene>
    <name evidence="1" type="ORF">LTR78_002457</name>
</gene>
<proteinExistence type="predicted"/>
<name>A0AAE1C499_9PEZI</name>
<protein>
    <submittedName>
        <fullName evidence="1">Uncharacterized protein</fullName>
    </submittedName>
</protein>
<dbReference type="EMBL" id="JAUTXT010000006">
    <property type="protein sequence ID" value="KAK3677607.1"/>
    <property type="molecule type" value="Genomic_DNA"/>
</dbReference>
<organism evidence="1 2">
    <name type="scientific">Recurvomyces mirabilis</name>
    <dbReference type="NCBI Taxonomy" id="574656"/>
    <lineage>
        <taxon>Eukaryota</taxon>
        <taxon>Fungi</taxon>
        <taxon>Dikarya</taxon>
        <taxon>Ascomycota</taxon>
        <taxon>Pezizomycotina</taxon>
        <taxon>Dothideomycetes</taxon>
        <taxon>Dothideomycetidae</taxon>
        <taxon>Mycosphaerellales</taxon>
        <taxon>Teratosphaeriaceae</taxon>
        <taxon>Recurvomyces</taxon>
    </lineage>
</organism>
<evidence type="ECO:0000313" key="1">
    <source>
        <dbReference type="EMBL" id="KAK3677607.1"/>
    </source>
</evidence>
<comment type="caution">
    <text evidence="1">The sequence shown here is derived from an EMBL/GenBank/DDBJ whole genome shotgun (WGS) entry which is preliminary data.</text>
</comment>
<reference evidence="1" key="1">
    <citation type="submission" date="2023-07" db="EMBL/GenBank/DDBJ databases">
        <title>Black Yeasts Isolated from many extreme environments.</title>
        <authorList>
            <person name="Coleine C."/>
            <person name="Stajich J.E."/>
            <person name="Selbmann L."/>
        </authorList>
    </citation>
    <scope>NUCLEOTIDE SEQUENCE</scope>
    <source>
        <strain evidence="1">CCFEE 5485</strain>
    </source>
</reference>